<keyword evidence="4" id="KW-1185">Reference proteome</keyword>
<gene>
    <name evidence="3" type="ORF">ODALV1_LOCUS30753</name>
</gene>
<evidence type="ECO:0000313" key="4">
    <source>
        <dbReference type="Proteomes" id="UP001642540"/>
    </source>
</evidence>
<evidence type="ECO:0000256" key="2">
    <source>
        <dbReference type="SAM" id="Phobius"/>
    </source>
</evidence>
<feature type="transmembrane region" description="Helical" evidence="2">
    <location>
        <begin position="27"/>
        <end position="52"/>
    </location>
</feature>
<name>A0ABP1S7K8_9HEXA</name>
<protein>
    <submittedName>
        <fullName evidence="3">Uncharacterized protein</fullName>
    </submittedName>
</protein>
<keyword evidence="2" id="KW-1133">Transmembrane helix</keyword>
<comment type="caution">
    <text evidence="3">The sequence shown here is derived from an EMBL/GenBank/DDBJ whole genome shotgun (WGS) entry which is preliminary data.</text>
</comment>
<dbReference type="EMBL" id="CAXLJM020000164">
    <property type="protein sequence ID" value="CAL8146247.1"/>
    <property type="molecule type" value="Genomic_DNA"/>
</dbReference>
<feature type="transmembrane region" description="Helical" evidence="2">
    <location>
        <begin position="120"/>
        <end position="143"/>
    </location>
</feature>
<feature type="region of interest" description="Disordered" evidence="1">
    <location>
        <begin position="395"/>
        <end position="420"/>
    </location>
</feature>
<reference evidence="3 4" key="1">
    <citation type="submission" date="2024-08" db="EMBL/GenBank/DDBJ databases">
        <authorList>
            <person name="Cucini C."/>
            <person name="Frati F."/>
        </authorList>
    </citation>
    <scope>NUCLEOTIDE SEQUENCE [LARGE SCALE GENOMIC DNA]</scope>
</reference>
<keyword evidence="2" id="KW-0472">Membrane</keyword>
<keyword evidence="2" id="KW-0812">Transmembrane</keyword>
<organism evidence="3 4">
    <name type="scientific">Orchesella dallaii</name>
    <dbReference type="NCBI Taxonomy" id="48710"/>
    <lineage>
        <taxon>Eukaryota</taxon>
        <taxon>Metazoa</taxon>
        <taxon>Ecdysozoa</taxon>
        <taxon>Arthropoda</taxon>
        <taxon>Hexapoda</taxon>
        <taxon>Collembola</taxon>
        <taxon>Entomobryomorpha</taxon>
        <taxon>Entomobryoidea</taxon>
        <taxon>Orchesellidae</taxon>
        <taxon>Orchesellinae</taxon>
        <taxon>Orchesella</taxon>
    </lineage>
</organism>
<sequence length="565" mass="64781">MALTKFSHFTYISWDSEKNRMILGKNYYGIFSTCYFILYLYAVGAISMYHAFGYLSDEPENGTDDIFDDDFHPRDEAFSILAGMAHIMHALASTLMMEIYKVYLNRIPNIKRYHKSSDAVLLLVAVGTVVVPFIFAMVLFQTFCPEHQILLRYFEVTVKFEWKFMPFLAYAIYMILQACDMVFIIDIGGILYLNSCPVWLELIQPDAVEIQEGTPKFRCRIGCTLNEVEVLRLYKEQAILEEGFNAIFANHLATGHHSSFLYISTLGLFICIRHWRFIHQPGFLMAPVAAFCCTLAEYIEGRYVEKVADTSGEYLHSLGVLANEDGRRLRRLQKCLKSYRPLQPQIAYPRHAADELPEYFCPYCEDEKEPPVAHKLPESLKANYSFMQLSSQETPESKPLFTGTPMPKANARTPPRRCASPNIRQDYQLLDKLPSPLRFHTCCTRKGCKATYAFHIDRIPQVLKHATAAVTGTNRISHDDKKENKSYHIRGSEREEIKTKLKSEQTLRVQRDQVLIAHQMGLDNGNKGFCLFCNTITESQSRGLTPTAISIGWFVLHKLSPSMYS</sequence>
<accession>A0ABP1S7K8</accession>
<proteinExistence type="predicted"/>
<evidence type="ECO:0000313" key="3">
    <source>
        <dbReference type="EMBL" id="CAL8146247.1"/>
    </source>
</evidence>
<dbReference type="Proteomes" id="UP001642540">
    <property type="component" value="Unassembled WGS sequence"/>
</dbReference>
<feature type="transmembrane region" description="Helical" evidence="2">
    <location>
        <begin position="77"/>
        <end position="100"/>
    </location>
</feature>
<evidence type="ECO:0000256" key="1">
    <source>
        <dbReference type="SAM" id="MobiDB-lite"/>
    </source>
</evidence>